<dbReference type="KEGG" id="hara:AArcS_0567"/>
<dbReference type="GeneID" id="70683948"/>
<evidence type="ECO:0000256" key="2">
    <source>
        <dbReference type="ARBA" id="ARBA00007069"/>
    </source>
</evidence>
<keyword evidence="11" id="KW-1185">Reference proteome</keyword>
<keyword evidence="3 8" id="KW-0813">Transport</keyword>
<proteinExistence type="inferred from homology"/>
<dbReference type="Proteomes" id="UP000663586">
    <property type="component" value="Chromosome"/>
</dbReference>
<keyword evidence="6 8" id="KW-1133">Transmembrane helix</keyword>
<dbReference type="GO" id="GO:0005886">
    <property type="term" value="C:plasma membrane"/>
    <property type="evidence" value="ECO:0007669"/>
    <property type="project" value="UniProtKB-SubCell"/>
</dbReference>
<dbReference type="AlphaFoldDB" id="A0A897MU89"/>
<evidence type="ECO:0000256" key="6">
    <source>
        <dbReference type="ARBA" id="ARBA00022989"/>
    </source>
</evidence>
<reference evidence="10" key="1">
    <citation type="submission" date="2020-11" db="EMBL/GenBank/DDBJ databases">
        <title>Carbohydrate-dependent, anaerobic sulfur respiration: A novel catabolism in halophilic archaea.</title>
        <authorList>
            <person name="Sorokin D.Y."/>
            <person name="Messina E."/>
            <person name="Smedile F."/>
            <person name="La Cono V."/>
            <person name="Hallsworth J.E."/>
            <person name="Yakimov M.M."/>
        </authorList>
    </citation>
    <scope>NUCLEOTIDE SEQUENCE</scope>
    <source>
        <strain evidence="10">AArc-S</strain>
    </source>
</reference>
<feature type="transmembrane region" description="Helical" evidence="8">
    <location>
        <begin position="267"/>
        <end position="291"/>
    </location>
</feature>
<dbReference type="PANTHER" id="PTHR42929">
    <property type="entry name" value="INNER MEMBRANE ABC TRANSPORTER PERMEASE PROTEIN YDCU-RELATED-RELATED"/>
    <property type="match status" value="1"/>
</dbReference>
<gene>
    <name evidence="10" type="primary">thiP2</name>
    <name evidence="10" type="ORF">AArcS_0567</name>
</gene>
<dbReference type="RefSeq" id="WP_238478904.1">
    <property type="nucleotide sequence ID" value="NZ_CP064786.1"/>
</dbReference>
<feature type="transmembrane region" description="Helical" evidence="8">
    <location>
        <begin position="225"/>
        <end position="247"/>
    </location>
</feature>
<sequence>MSSKTVGIGDRFRDVAPSRITDNLGYVIISIPVTLLVVFFLIPTLYLFATTVFPREASGWYSFGFTLEHYARLFDSPIYRQYLMTTLELAAVTTVISVTLGYPIAYWIARVDSPAMKRGLLLMIVATMWITVIIRAYAVQVVLAGNGILNSLLIDLRLISEPITSSTGYLATIIGMVYGFLPFAILTIYTSIANINPKLEEASRNLGASKLQTIRHVVLPLSKNGVAGATALVFILAIGSYVVPMLLGNTSEWTLPVIITEQVNEQMNVPFGAVLSVVLTGLTVFFFLIAVKVLGLGSSELVGDTPEGETDGQ</sequence>
<name>A0A897MU89_9EURY</name>
<keyword evidence="5 8" id="KW-0812">Transmembrane</keyword>
<evidence type="ECO:0000256" key="1">
    <source>
        <dbReference type="ARBA" id="ARBA00004651"/>
    </source>
</evidence>
<feature type="transmembrane region" description="Helical" evidence="8">
    <location>
        <begin position="169"/>
        <end position="189"/>
    </location>
</feature>
<dbReference type="InterPro" id="IPR035906">
    <property type="entry name" value="MetI-like_sf"/>
</dbReference>
<evidence type="ECO:0000256" key="3">
    <source>
        <dbReference type="ARBA" id="ARBA00022448"/>
    </source>
</evidence>
<dbReference type="Gene3D" id="1.10.3720.10">
    <property type="entry name" value="MetI-like"/>
    <property type="match status" value="1"/>
</dbReference>
<dbReference type="SUPFAM" id="SSF161098">
    <property type="entry name" value="MetI-like"/>
    <property type="match status" value="1"/>
</dbReference>
<dbReference type="Pfam" id="PF00528">
    <property type="entry name" value="BPD_transp_1"/>
    <property type="match status" value="1"/>
</dbReference>
<protein>
    <submittedName>
        <fullName evidence="10">ABC-type Fe3+ transport system, permease component</fullName>
    </submittedName>
</protein>
<feature type="domain" description="ABC transmembrane type-1" evidence="9">
    <location>
        <begin position="83"/>
        <end position="290"/>
    </location>
</feature>
<comment type="subcellular location">
    <subcellularLocation>
        <location evidence="1 8">Cell membrane</location>
        <topology evidence="1 8">Multi-pass membrane protein</topology>
    </subcellularLocation>
</comment>
<feature type="transmembrane region" description="Helical" evidence="8">
    <location>
        <begin position="24"/>
        <end position="49"/>
    </location>
</feature>
<evidence type="ECO:0000313" key="11">
    <source>
        <dbReference type="Proteomes" id="UP000663586"/>
    </source>
</evidence>
<dbReference type="EMBL" id="CP064786">
    <property type="protein sequence ID" value="QSG01795.1"/>
    <property type="molecule type" value="Genomic_DNA"/>
</dbReference>
<evidence type="ECO:0000256" key="5">
    <source>
        <dbReference type="ARBA" id="ARBA00022692"/>
    </source>
</evidence>
<accession>A0A897MU89</accession>
<dbReference type="InterPro" id="IPR000515">
    <property type="entry name" value="MetI-like"/>
</dbReference>
<feature type="transmembrane region" description="Helical" evidence="8">
    <location>
        <begin position="120"/>
        <end position="149"/>
    </location>
</feature>
<evidence type="ECO:0000259" key="9">
    <source>
        <dbReference type="PROSITE" id="PS50928"/>
    </source>
</evidence>
<keyword evidence="4" id="KW-1003">Cell membrane</keyword>
<keyword evidence="7 8" id="KW-0472">Membrane</keyword>
<comment type="similarity">
    <text evidence="2">Belongs to the binding-protein-dependent transport system permease family. CysTW subfamily.</text>
</comment>
<evidence type="ECO:0000256" key="4">
    <source>
        <dbReference type="ARBA" id="ARBA00022475"/>
    </source>
</evidence>
<dbReference type="PANTHER" id="PTHR42929:SF1">
    <property type="entry name" value="INNER MEMBRANE ABC TRANSPORTER PERMEASE PROTEIN YDCU-RELATED"/>
    <property type="match status" value="1"/>
</dbReference>
<dbReference type="GO" id="GO:0055085">
    <property type="term" value="P:transmembrane transport"/>
    <property type="evidence" value="ECO:0007669"/>
    <property type="project" value="InterPro"/>
</dbReference>
<dbReference type="PROSITE" id="PS50928">
    <property type="entry name" value="ABC_TM1"/>
    <property type="match status" value="1"/>
</dbReference>
<feature type="transmembrane region" description="Helical" evidence="8">
    <location>
        <begin position="89"/>
        <end position="108"/>
    </location>
</feature>
<organism evidence="10 11">
    <name type="scientific">Natranaeroarchaeum sulfidigenes</name>
    <dbReference type="NCBI Taxonomy" id="2784880"/>
    <lineage>
        <taxon>Archaea</taxon>
        <taxon>Methanobacteriati</taxon>
        <taxon>Methanobacteriota</taxon>
        <taxon>Stenosarchaea group</taxon>
        <taxon>Halobacteria</taxon>
        <taxon>Halobacteriales</taxon>
        <taxon>Natronoarchaeaceae</taxon>
        <taxon>Natranaeroarchaeum</taxon>
    </lineage>
</organism>
<evidence type="ECO:0000313" key="10">
    <source>
        <dbReference type="EMBL" id="QSG01795.1"/>
    </source>
</evidence>
<evidence type="ECO:0000256" key="7">
    <source>
        <dbReference type="ARBA" id="ARBA00023136"/>
    </source>
</evidence>
<evidence type="ECO:0000256" key="8">
    <source>
        <dbReference type="RuleBase" id="RU363032"/>
    </source>
</evidence>
<dbReference type="CDD" id="cd06261">
    <property type="entry name" value="TM_PBP2"/>
    <property type="match status" value="1"/>
</dbReference>